<dbReference type="RefSeq" id="WP_353500402.1">
    <property type="nucleotide sequence ID" value="NZ_CP115922.1"/>
</dbReference>
<organism evidence="3">
    <name type="scientific">Vibrio chaetopteri</name>
    <dbReference type="NCBI Taxonomy" id="3016528"/>
    <lineage>
        <taxon>Bacteria</taxon>
        <taxon>Pseudomonadati</taxon>
        <taxon>Pseudomonadota</taxon>
        <taxon>Gammaproteobacteria</taxon>
        <taxon>Vibrionales</taxon>
        <taxon>Vibrionaceae</taxon>
        <taxon>Vibrio</taxon>
    </lineage>
</organism>
<dbReference type="GO" id="GO:0007155">
    <property type="term" value="P:cell adhesion"/>
    <property type="evidence" value="ECO:0007669"/>
    <property type="project" value="InterPro"/>
</dbReference>
<sequence>MKKVMLFFLLCMPFSHVISAELISMHNWVQVGAPSSGDWNVAEDGNSVYQSINGHPTAFVSSEKYSYRTFRGVIQVSEGVGDDDYIGMIYGEPAGGGFYLFSWKQGATGAKNGYTLLYFDGTLDEMSHYGWLVHDEEKGVNTILGKKEGVGWVHGQEYAFELQAYPDRLVAKIDGQVIFDVNDLEIPESRFGFYNWSQGGVRYNSIEQLYPPIAESLEFDSMQGKSLRILAAYSDQNSGDVHTCSYSSPEYGYVWSKSNCSFIYFPSPEHAGVDYFTYTVTDNSGLSTTATVRVKNQIGGSYFEMPHQVEANKTYSISLNQLAPTESEFPRPQINIVNKPSFITYNSQTDSLEITPLISDLGLHKNIEVTFTQGDVEYTSGSYDLLVHQPASDISLTQSTGAPPANRLLRTINEKPAHAFRLPPIHTVQNHLATGIHKAIVHSNSTNEASFIVSNKDIKPGDTSEIYIDLTEEGTHINIYASDTSSRILDVKLEIPNLWSPNDLYYIRSSACSNAYFTPYRCQTTLEINGNLAIEDDIQVIVYNTEDNEFHTMSVDHFLTKLPSFESWLQTLPELRDEHLVLVNCNYGPYGTGRCQQIFNLTKTALGLVEDTRAKFQKGTGLWVFNNNKGVLWQSNDYINTIGWGSSTTVWFHSDEL</sequence>
<reference evidence="3" key="1">
    <citation type="submission" date="2023-01" db="EMBL/GenBank/DDBJ databases">
        <title>Vibrio sp. CB1-14 genome sequencing.</title>
        <authorList>
            <person name="Otstavnykh N."/>
            <person name="Isaeva M."/>
            <person name="Meleshko D."/>
        </authorList>
    </citation>
    <scope>NUCLEOTIDE SEQUENCE</scope>
    <source>
        <strain evidence="3">CB1-14</strain>
        <plasmid evidence="3">p1</plasmid>
    </source>
</reference>
<dbReference type="EMBL" id="CP115922">
    <property type="protein sequence ID" value="XCD19284.1"/>
    <property type="molecule type" value="Genomic_DNA"/>
</dbReference>
<proteinExistence type="predicted"/>
<evidence type="ECO:0000259" key="2">
    <source>
        <dbReference type="PROSITE" id="PS51236"/>
    </source>
</evidence>
<dbReference type="Gene3D" id="2.60.120.200">
    <property type="match status" value="1"/>
</dbReference>
<protein>
    <submittedName>
        <fullName evidence="3">Ig-like domain-containing protein</fullName>
    </submittedName>
</protein>
<dbReference type="InterPro" id="IPR008859">
    <property type="entry name" value="Thrombospondin_C"/>
</dbReference>
<dbReference type="Pfam" id="PF17963">
    <property type="entry name" value="Big_9"/>
    <property type="match status" value="1"/>
</dbReference>
<evidence type="ECO:0000256" key="1">
    <source>
        <dbReference type="SAM" id="SignalP"/>
    </source>
</evidence>
<dbReference type="InterPro" id="IPR013320">
    <property type="entry name" value="ConA-like_dom_sf"/>
</dbReference>
<dbReference type="GO" id="GO:0005576">
    <property type="term" value="C:extracellular region"/>
    <property type="evidence" value="ECO:0007669"/>
    <property type="project" value="InterPro"/>
</dbReference>
<dbReference type="Pfam" id="PF05735">
    <property type="entry name" value="TSP_C"/>
    <property type="match status" value="1"/>
</dbReference>
<dbReference type="GO" id="GO:0005509">
    <property type="term" value="F:calcium ion binding"/>
    <property type="evidence" value="ECO:0007669"/>
    <property type="project" value="InterPro"/>
</dbReference>
<evidence type="ECO:0000313" key="3">
    <source>
        <dbReference type="EMBL" id="XCD19284.1"/>
    </source>
</evidence>
<dbReference type="Gene3D" id="2.60.40.3440">
    <property type="match status" value="1"/>
</dbReference>
<feature type="chain" id="PRO_5043817996" evidence="1">
    <location>
        <begin position="21"/>
        <end position="657"/>
    </location>
</feature>
<feature type="domain" description="TSP C-terminal" evidence="2">
    <location>
        <begin position="18"/>
        <end position="215"/>
    </location>
</feature>
<keyword evidence="1" id="KW-0732">Signal</keyword>
<dbReference type="PROSITE" id="PS51236">
    <property type="entry name" value="TSP_CTER"/>
    <property type="match status" value="1"/>
</dbReference>
<name>A0AAU8BUJ6_9VIBR</name>
<gene>
    <name evidence="3" type="ORF">PG915_24315</name>
</gene>
<dbReference type="SUPFAM" id="SSF49899">
    <property type="entry name" value="Concanavalin A-like lectins/glucanases"/>
    <property type="match status" value="1"/>
</dbReference>
<accession>A0AAU8BUJ6</accession>
<geneLocation type="plasmid" evidence="3">
    <name>p1</name>
</geneLocation>
<keyword evidence="3" id="KW-0614">Plasmid</keyword>
<dbReference type="AlphaFoldDB" id="A0AAU8BUJ6"/>
<feature type="signal peptide" evidence="1">
    <location>
        <begin position="1"/>
        <end position="20"/>
    </location>
</feature>
<dbReference type="KEGG" id="vck:PG915_24315"/>